<dbReference type="PANTHER" id="PTHR34039:SF1">
    <property type="entry name" value="UPF0102 PROTEIN YRAN"/>
    <property type="match status" value="1"/>
</dbReference>
<evidence type="ECO:0000256" key="1">
    <source>
        <dbReference type="ARBA" id="ARBA00006738"/>
    </source>
</evidence>
<evidence type="ECO:0000313" key="3">
    <source>
        <dbReference type="EMBL" id="GFE81378.1"/>
    </source>
</evidence>
<keyword evidence="4" id="KW-1185">Reference proteome</keyword>
<gene>
    <name evidence="3" type="ORF">GCM10011487_33780</name>
</gene>
<dbReference type="NCBIfam" id="NF009150">
    <property type="entry name" value="PRK12497.1-3"/>
    <property type="match status" value="1"/>
</dbReference>
<proteinExistence type="inferred from homology"/>
<dbReference type="AlphaFoldDB" id="A0A829YEU3"/>
<evidence type="ECO:0000313" key="4">
    <source>
        <dbReference type="Proteomes" id="UP000445000"/>
    </source>
</evidence>
<dbReference type="SUPFAM" id="SSF52980">
    <property type="entry name" value="Restriction endonuclease-like"/>
    <property type="match status" value="1"/>
</dbReference>
<dbReference type="HAMAP" id="MF_00048">
    <property type="entry name" value="UPF0102"/>
    <property type="match status" value="1"/>
</dbReference>
<dbReference type="InterPro" id="IPR011856">
    <property type="entry name" value="tRNA_endonuc-like_dom_sf"/>
</dbReference>
<evidence type="ECO:0000256" key="2">
    <source>
        <dbReference type="HAMAP-Rule" id="MF_00048"/>
    </source>
</evidence>
<dbReference type="Proteomes" id="UP000445000">
    <property type="component" value="Unassembled WGS sequence"/>
</dbReference>
<dbReference type="GO" id="GO:0003676">
    <property type="term" value="F:nucleic acid binding"/>
    <property type="evidence" value="ECO:0007669"/>
    <property type="project" value="InterPro"/>
</dbReference>
<reference evidence="4" key="1">
    <citation type="submission" date="2020-01" db="EMBL/GenBank/DDBJ databases">
        <title>'Steroidobacter agaridevorans' sp. nov., agar-degrading bacteria isolated from rhizosphere soils.</title>
        <authorList>
            <person name="Ikenaga M."/>
            <person name="Kataoka M."/>
            <person name="Murouchi A."/>
            <person name="Katsuragi S."/>
            <person name="Sakai M."/>
        </authorList>
    </citation>
    <scope>NUCLEOTIDE SEQUENCE [LARGE SCALE GENOMIC DNA]</scope>
    <source>
        <strain evidence="4">YU21-B</strain>
    </source>
</reference>
<comment type="caution">
    <text evidence="3">The sequence shown here is derived from an EMBL/GenBank/DDBJ whole genome shotgun (WGS) entry which is preliminary data.</text>
</comment>
<dbReference type="PANTHER" id="PTHR34039">
    <property type="entry name" value="UPF0102 PROTEIN YRAN"/>
    <property type="match status" value="1"/>
</dbReference>
<dbReference type="Gene3D" id="3.40.1350.10">
    <property type="match status" value="1"/>
</dbReference>
<dbReference type="RefSeq" id="WP_161813036.1">
    <property type="nucleotide sequence ID" value="NZ_BLJN01000003.1"/>
</dbReference>
<sequence>MDDRERKAIGLLGEELALAYLLSQGLKPLIRNYRCKMGELDLVMMEREVLVLVEVRTRANNDYGGAAASVDWKKQHRLVLAAEHLRMKRVDLRRYPARFDVVAITTGEPKAKVDWIKNAFTL</sequence>
<protein>
    <recommendedName>
        <fullName evidence="2">UPF0102 protein GCM10011487_33780</fullName>
    </recommendedName>
</protein>
<dbReference type="EMBL" id="BLJN01000003">
    <property type="protein sequence ID" value="GFE81378.1"/>
    <property type="molecule type" value="Genomic_DNA"/>
</dbReference>
<accession>A0A829YEU3</accession>
<comment type="similarity">
    <text evidence="1 2">Belongs to the UPF0102 family.</text>
</comment>
<dbReference type="InterPro" id="IPR003509">
    <property type="entry name" value="UPF0102_YraN-like"/>
</dbReference>
<dbReference type="NCBIfam" id="TIGR00252">
    <property type="entry name" value="YraN family protein"/>
    <property type="match status" value="1"/>
</dbReference>
<name>A0A829YEU3_9GAMM</name>
<dbReference type="InterPro" id="IPR011335">
    <property type="entry name" value="Restrct_endonuc-II-like"/>
</dbReference>
<dbReference type="Pfam" id="PF02021">
    <property type="entry name" value="UPF0102"/>
    <property type="match status" value="1"/>
</dbReference>
<organism evidence="3 4">
    <name type="scientific">Steroidobacter agaridevorans</name>
    <dbReference type="NCBI Taxonomy" id="2695856"/>
    <lineage>
        <taxon>Bacteria</taxon>
        <taxon>Pseudomonadati</taxon>
        <taxon>Pseudomonadota</taxon>
        <taxon>Gammaproteobacteria</taxon>
        <taxon>Steroidobacterales</taxon>
        <taxon>Steroidobacteraceae</taxon>
        <taxon>Steroidobacter</taxon>
    </lineage>
</organism>